<feature type="transmembrane region" description="Helical" evidence="8">
    <location>
        <begin position="196"/>
        <end position="213"/>
    </location>
</feature>
<dbReference type="InterPro" id="IPR029020">
    <property type="entry name" value="Ammonium/urea_transptr"/>
</dbReference>
<keyword evidence="6 8" id="KW-0472">Membrane</keyword>
<gene>
    <name evidence="10" type="ORF">AB1Y20_019759</name>
</gene>
<evidence type="ECO:0000313" key="11">
    <source>
        <dbReference type="Proteomes" id="UP001515480"/>
    </source>
</evidence>
<comment type="caution">
    <text evidence="10">The sequence shown here is derived from an EMBL/GenBank/DDBJ whole genome shotgun (WGS) entry which is preliminary data.</text>
</comment>
<feature type="transmembrane region" description="Helical" evidence="8">
    <location>
        <begin position="69"/>
        <end position="87"/>
    </location>
</feature>
<evidence type="ECO:0000256" key="8">
    <source>
        <dbReference type="RuleBase" id="RU362002"/>
    </source>
</evidence>
<protein>
    <recommendedName>
        <fullName evidence="8">Ammonium transporter</fullName>
    </recommendedName>
</protein>
<comment type="subcellular location">
    <subcellularLocation>
        <location evidence="8">Cell membrane</location>
        <topology evidence="8">Multi-pass membrane protein</topology>
    </subcellularLocation>
    <subcellularLocation>
        <location evidence="1">Membrane</location>
        <topology evidence="1">Multi-pass membrane protein</topology>
    </subcellularLocation>
</comment>
<dbReference type="GO" id="GO:0005886">
    <property type="term" value="C:plasma membrane"/>
    <property type="evidence" value="ECO:0007669"/>
    <property type="project" value="UniProtKB-SubCell"/>
</dbReference>
<name>A0AB34JRU3_PRYPA</name>
<feature type="transmembrane region" description="Helical" evidence="8">
    <location>
        <begin position="234"/>
        <end position="251"/>
    </location>
</feature>
<keyword evidence="11" id="KW-1185">Reference proteome</keyword>
<feature type="domain" description="Ammonium transporter AmtB-like" evidence="9">
    <location>
        <begin position="38"/>
        <end position="441"/>
    </location>
</feature>
<dbReference type="EMBL" id="JBGBPQ010000004">
    <property type="protein sequence ID" value="KAL1524879.1"/>
    <property type="molecule type" value="Genomic_DNA"/>
</dbReference>
<dbReference type="GO" id="GO:0097272">
    <property type="term" value="P:ammonium homeostasis"/>
    <property type="evidence" value="ECO:0007669"/>
    <property type="project" value="TreeGrafter"/>
</dbReference>
<evidence type="ECO:0000256" key="7">
    <source>
        <dbReference type="ARBA" id="ARBA00023177"/>
    </source>
</evidence>
<evidence type="ECO:0000256" key="4">
    <source>
        <dbReference type="ARBA" id="ARBA00022692"/>
    </source>
</evidence>
<feature type="transmembrane region" description="Helical" evidence="8">
    <location>
        <begin position="37"/>
        <end position="57"/>
    </location>
</feature>
<evidence type="ECO:0000256" key="3">
    <source>
        <dbReference type="ARBA" id="ARBA00022448"/>
    </source>
</evidence>
<feature type="transmembrane region" description="Helical" evidence="8">
    <location>
        <begin position="154"/>
        <end position="176"/>
    </location>
</feature>
<dbReference type="NCBIfam" id="TIGR00836">
    <property type="entry name" value="amt"/>
    <property type="match status" value="1"/>
</dbReference>
<feature type="transmembrane region" description="Helical" evidence="8">
    <location>
        <begin position="320"/>
        <end position="342"/>
    </location>
</feature>
<dbReference type="InterPro" id="IPR001905">
    <property type="entry name" value="Ammonium_transpt"/>
</dbReference>
<feature type="transmembrane region" description="Helical" evidence="8">
    <location>
        <begin position="386"/>
        <end position="412"/>
    </location>
</feature>
<dbReference type="PANTHER" id="PTHR11730">
    <property type="entry name" value="AMMONIUM TRANSPORTER"/>
    <property type="match status" value="1"/>
</dbReference>
<keyword evidence="3 8" id="KW-0813">Transport</keyword>
<feature type="transmembrane region" description="Helical" evidence="8">
    <location>
        <begin position="294"/>
        <end position="314"/>
    </location>
</feature>
<keyword evidence="5 8" id="KW-1133">Transmembrane helix</keyword>
<evidence type="ECO:0000256" key="2">
    <source>
        <dbReference type="ARBA" id="ARBA00005887"/>
    </source>
</evidence>
<keyword evidence="4 8" id="KW-0812">Transmembrane</keyword>
<dbReference type="AlphaFoldDB" id="A0AB34JRU3"/>
<dbReference type="GO" id="GO:0008519">
    <property type="term" value="F:ammonium channel activity"/>
    <property type="evidence" value="ECO:0007669"/>
    <property type="project" value="InterPro"/>
</dbReference>
<sequence length="443" mass="47043">MSITQNAADIAALNATIASLRAELSANYLTTADANSFFLLICGAFVFFMQTGFALLEAGTVRAKNAKNILMKNLLDACIGAIIWWAWGHGIAYDGGGNEFIGHPSDLAPNSFFVMDYNRGDSGTAYTTWWFQFTFAAASATIVSGAMAERTTLFGYLVYTFCISGLIYPVIVYWTWSGHGWVSKWNGGLLDFGGSGIVHMTGGISAIVGASVVGPRRGRFQDTGKCLPIAPHNSTYCVLGTFILWVGWYGFNPGSTLRLSGKGDPMGLSIITSTLSASAGALTVLVVKKLTTHVWDVGMLCNGILAGLVSTTAGCANVHPWAALIIGFIGAFIYMGASNLVVNRCKVDDPLDAFAVHGCCGCWGIHAAALFAAPEFGRTGLFYGDGAPLVVAFCFTLANIAWTGGLSCMMFIPLKLMGLLRVSPEMEDAGMDVSKHGGRAYDF</sequence>
<evidence type="ECO:0000256" key="5">
    <source>
        <dbReference type="ARBA" id="ARBA00022989"/>
    </source>
</evidence>
<evidence type="ECO:0000259" key="9">
    <source>
        <dbReference type="Pfam" id="PF00909"/>
    </source>
</evidence>
<organism evidence="10 11">
    <name type="scientific">Prymnesium parvum</name>
    <name type="common">Toxic golden alga</name>
    <dbReference type="NCBI Taxonomy" id="97485"/>
    <lineage>
        <taxon>Eukaryota</taxon>
        <taxon>Haptista</taxon>
        <taxon>Haptophyta</taxon>
        <taxon>Prymnesiophyceae</taxon>
        <taxon>Prymnesiales</taxon>
        <taxon>Prymnesiaceae</taxon>
        <taxon>Prymnesium</taxon>
    </lineage>
</organism>
<feature type="transmembrane region" description="Helical" evidence="8">
    <location>
        <begin position="129"/>
        <end position="147"/>
    </location>
</feature>
<dbReference type="InterPro" id="IPR024041">
    <property type="entry name" value="NH4_transpt_AmtB-like_dom"/>
</dbReference>
<dbReference type="Gene3D" id="1.10.3430.10">
    <property type="entry name" value="Ammonium transporter AmtB like domains"/>
    <property type="match status" value="1"/>
</dbReference>
<evidence type="ECO:0000256" key="6">
    <source>
        <dbReference type="ARBA" id="ARBA00023136"/>
    </source>
</evidence>
<comment type="similarity">
    <text evidence="2 8">Belongs to the ammonia transporter channel (TC 1.A.11.2) family.</text>
</comment>
<accession>A0AB34JRU3</accession>
<feature type="transmembrane region" description="Helical" evidence="8">
    <location>
        <begin position="354"/>
        <end position="374"/>
    </location>
</feature>
<evidence type="ECO:0000313" key="10">
    <source>
        <dbReference type="EMBL" id="KAL1524879.1"/>
    </source>
</evidence>
<dbReference type="PANTHER" id="PTHR11730:SF6">
    <property type="entry name" value="AMMONIUM TRANSPORTER"/>
    <property type="match status" value="1"/>
</dbReference>
<keyword evidence="7 8" id="KW-0924">Ammonia transport</keyword>
<dbReference type="FunFam" id="1.10.3430.10:FF:000008">
    <property type="entry name" value="Ammonium transporter"/>
    <property type="match status" value="1"/>
</dbReference>
<reference evidence="10 11" key="1">
    <citation type="journal article" date="2024" name="Science">
        <title>Giant polyketide synthase enzymes in the biosynthesis of giant marine polyether toxins.</title>
        <authorList>
            <person name="Fallon T.R."/>
            <person name="Shende V.V."/>
            <person name="Wierzbicki I.H."/>
            <person name="Pendleton A.L."/>
            <person name="Watervoot N.F."/>
            <person name="Auber R.P."/>
            <person name="Gonzalez D.J."/>
            <person name="Wisecaver J.H."/>
            <person name="Moore B.S."/>
        </authorList>
    </citation>
    <scope>NUCLEOTIDE SEQUENCE [LARGE SCALE GENOMIC DNA]</scope>
    <source>
        <strain evidence="10 11">12B1</strain>
    </source>
</reference>
<dbReference type="Proteomes" id="UP001515480">
    <property type="component" value="Unassembled WGS sequence"/>
</dbReference>
<proteinExistence type="inferred from homology"/>
<feature type="transmembrane region" description="Helical" evidence="8">
    <location>
        <begin position="266"/>
        <end position="287"/>
    </location>
</feature>
<dbReference type="Pfam" id="PF00909">
    <property type="entry name" value="Ammonium_transp"/>
    <property type="match status" value="1"/>
</dbReference>
<evidence type="ECO:0000256" key="1">
    <source>
        <dbReference type="ARBA" id="ARBA00004141"/>
    </source>
</evidence>
<dbReference type="SUPFAM" id="SSF111352">
    <property type="entry name" value="Ammonium transporter"/>
    <property type="match status" value="1"/>
</dbReference>